<dbReference type="AlphaFoldDB" id="A0AAE1Z8U5"/>
<dbReference type="EMBL" id="JALJAT010000005">
    <property type="protein sequence ID" value="KAK4469745.1"/>
    <property type="molecule type" value="Genomic_DNA"/>
</dbReference>
<feature type="transmembrane region" description="Helical" evidence="5">
    <location>
        <begin position="314"/>
        <end position="336"/>
    </location>
</feature>
<feature type="transmembrane region" description="Helical" evidence="5">
    <location>
        <begin position="6"/>
        <end position="30"/>
    </location>
</feature>
<name>A0AAE1Z8U5_SCHME</name>
<dbReference type="PANTHER" id="PTHR11040:SF44">
    <property type="entry name" value="PROTEIN ZNTC-RELATED"/>
    <property type="match status" value="1"/>
</dbReference>
<keyword evidence="3 5" id="KW-1133">Transmembrane helix</keyword>
<dbReference type="Proteomes" id="UP001292079">
    <property type="component" value="Unassembled WGS sequence"/>
</dbReference>
<protein>
    <recommendedName>
        <fullName evidence="8">Zinc transporter ZIP1</fullName>
    </recommendedName>
</protein>
<gene>
    <name evidence="6" type="ORF">MN116_006620</name>
</gene>
<accession>A0AAE1Z8U5</accession>
<reference evidence="6" key="2">
    <citation type="journal article" date="2023" name="Infect Dis Poverty">
        <title>Chromosome-scale genome of the human blood fluke Schistosoma mekongi and its implications for public health.</title>
        <authorList>
            <person name="Zhou M."/>
            <person name="Xu L."/>
            <person name="Xu D."/>
            <person name="Chen W."/>
            <person name="Khan J."/>
            <person name="Hu Y."/>
            <person name="Huang H."/>
            <person name="Wei H."/>
            <person name="Zhang Y."/>
            <person name="Chusongsang P."/>
            <person name="Tanasarnprasert K."/>
            <person name="Hu X."/>
            <person name="Limpanont Y."/>
            <person name="Lv Z."/>
        </authorList>
    </citation>
    <scope>NUCLEOTIDE SEQUENCE</scope>
    <source>
        <strain evidence="6">LV_2022a</strain>
    </source>
</reference>
<evidence type="ECO:0000256" key="4">
    <source>
        <dbReference type="ARBA" id="ARBA00023136"/>
    </source>
</evidence>
<comment type="caution">
    <text evidence="6">The sequence shown here is derived from an EMBL/GenBank/DDBJ whole genome shotgun (WGS) entry which is preliminary data.</text>
</comment>
<evidence type="ECO:0000313" key="7">
    <source>
        <dbReference type="Proteomes" id="UP001292079"/>
    </source>
</evidence>
<evidence type="ECO:0000256" key="1">
    <source>
        <dbReference type="ARBA" id="ARBA00004141"/>
    </source>
</evidence>
<dbReference type="GO" id="GO:0016020">
    <property type="term" value="C:membrane"/>
    <property type="evidence" value="ECO:0007669"/>
    <property type="project" value="UniProtKB-SubCell"/>
</dbReference>
<feature type="transmembrane region" description="Helical" evidence="5">
    <location>
        <begin position="217"/>
        <end position="239"/>
    </location>
</feature>
<evidence type="ECO:0000256" key="2">
    <source>
        <dbReference type="ARBA" id="ARBA00022692"/>
    </source>
</evidence>
<organism evidence="6 7">
    <name type="scientific">Schistosoma mekongi</name>
    <name type="common">Parasitic worm</name>
    <dbReference type="NCBI Taxonomy" id="38744"/>
    <lineage>
        <taxon>Eukaryota</taxon>
        <taxon>Metazoa</taxon>
        <taxon>Spiralia</taxon>
        <taxon>Lophotrochozoa</taxon>
        <taxon>Platyhelminthes</taxon>
        <taxon>Trematoda</taxon>
        <taxon>Digenea</taxon>
        <taxon>Strigeidida</taxon>
        <taxon>Schistosomatoidea</taxon>
        <taxon>Schistosomatidae</taxon>
        <taxon>Schistosoma</taxon>
    </lineage>
</organism>
<feature type="transmembrane region" description="Helical" evidence="5">
    <location>
        <begin position="356"/>
        <end position="375"/>
    </location>
</feature>
<dbReference type="InterPro" id="IPR003689">
    <property type="entry name" value="ZIP"/>
</dbReference>
<dbReference type="Pfam" id="PF02535">
    <property type="entry name" value="Zip"/>
    <property type="match status" value="1"/>
</dbReference>
<evidence type="ECO:0000313" key="6">
    <source>
        <dbReference type="EMBL" id="KAK4469745.1"/>
    </source>
</evidence>
<reference evidence="6" key="1">
    <citation type="submission" date="2022-04" db="EMBL/GenBank/DDBJ databases">
        <authorList>
            <person name="Xu L."/>
            <person name="Lv Z."/>
        </authorList>
    </citation>
    <scope>NUCLEOTIDE SEQUENCE</scope>
    <source>
        <strain evidence="6">LV_2022a</strain>
    </source>
</reference>
<dbReference type="GO" id="GO:0005385">
    <property type="term" value="F:zinc ion transmembrane transporter activity"/>
    <property type="evidence" value="ECO:0007669"/>
    <property type="project" value="TreeGrafter"/>
</dbReference>
<keyword evidence="2 5" id="KW-0812">Transmembrane</keyword>
<dbReference type="PANTHER" id="PTHR11040">
    <property type="entry name" value="ZINC/IRON TRANSPORTER"/>
    <property type="match status" value="1"/>
</dbReference>
<proteinExistence type="predicted"/>
<keyword evidence="7" id="KW-1185">Reference proteome</keyword>
<comment type="subcellular location">
    <subcellularLocation>
        <location evidence="1">Membrane</location>
        <topology evidence="1">Multi-pass membrane protein</topology>
    </subcellularLocation>
</comment>
<evidence type="ECO:0000256" key="5">
    <source>
        <dbReference type="SAM" id="Phobius"/>
    </source>
</evidence>
<sequence length="377" mass="42503">MSIQAIKFVAATVLVAINSISSLFAFYIGFRGVSRDNFSMSWSTVFSILNHFSIGLFIGLSILGLYSGSAVKFQIVQRKLLKSSTFQHYPLPETILCLGIFFLFTLEWFLQRVMCKVCDNDNEKSLHENNVLQKHSECIQDEDLSDADEVELLVWSKNSKVTPTPRNRKLKYSSSSRNSYVKQYFSFGKSVLLSCALSLHSFFEGVSFGVMNSFDQVISMTVGMVMHQFLCAATLGFRLAQSSVTHIKRYIAIFVLLCYLLVFPSGVLSGYWFYELFTNSYAINSNLTSLTNNSFGLHEHEISGYIVIGLVQNFAASSFLYVILFDALPTVLSVGVRTSSMNHCVYPTSQSSKIRILCFCCLLMGFLLFCSLRILHY</sequence>
<keyword evidence="4 5" id="KW-0472">Membrane</keyword>
<feature type="transmembrane region" description="Helical" evidence="5">
    <location>
        <begin position="251"/>
        <end position="274"/>
    </location>
</feature>
<feature type="transmembrane region" description="Helical" evidence="5">
    <location>
        <begin position="42"/>
        <end position="66"/>
    </location>
</feature>
<evidence type="ECO:0008006" key="8">
    <source>
        <dbReference type="Google" id="ProtNLM"/>
    </source>
</evidence>
<evidence type="ECO:0000256" key="3">
    <source>
        <dbReference type="ARBA" id="ARBA00022989"/>
    </source>
</evidence>
<feature type="transmembrane region" description="Helical" evidence="5">
    <location>
        <begin position="86"/>
        <end position="106"/>
    </location>
</feature>